<evidence type="ECO:0000313" key="7">
    <source>
        <dbReference type="Proteomes" id="UP000886653"/>
    </source>
</evidence>
<dbReference type="PANTHER" id="PTHR11474:SF126">
    <property type="entry name" value="TYROSINASE-LIKE PROTEIN TYR-1-RELATED"/>
    <property type="match status" value="1"/>
</dbReference>
<dbReference type="PROSITE" id="PS00498">
    <property type="entry name" value="TYROSINASE_2"/>
    <property type="match status" value="1"/>
</dbReference>
<feature type="chain" id="PRO_5040481082" description="Tyrosinase copper-binding domain-containing protein" evidence="3">
    <location>
        <begin position="20"/>
        <end position="317"/>
    </location>
</feature>
<evidence type="ECO:0000256" key="3">
    <source>
        <dbReference type="SAM" id="SignalP"/>
    </source>
</evidence>
<gene>
    <name evidence="6" type="ORF">CROQUDRAFT_72560</name>
</gene>
<dbReference type="PRINTS" id="PR00092">
    <property type="entry name" value="TYROSINASE"/>
</dbReference>
<evidence type="ECO:0000259" key="5">
    <source>
        <dbReference type="PROSITE" id="PS00498"/>
    </source>
</evidence>
<keyword evidence="7" id="KW-1185">Reference proteome</keyword>
<feature type="signal peptide" evidence="3">
    <location>
        <begin position="1"/>
        <end position="19"/>
    </location>
</feature>
<dbReference type="InterPro" id="IPR050316">
    <property type="entry name" value="Tyrosinase/Hemocyanin"/>
</dbReference>
<dbReference type="Proteomes" id="UP000886653">
    <property type="component" value="Unassembled WGS sequence"/>
</dbReference>
<evidence type="ECO:0000256" key="2">
    <source>
        <dbReference type="ARBA" id="ARBA00023008"/>
    </source>
</evidence>
<dbReference type="EMBL" id="MU167217">
    <property type="protein sequence ID" value="KAG0150690.1"/>
    <property type="molecule type" value="Genomic_DNA"/>
</dbReference>
<protein>
    <recommendedName>
        <fullName evidence="4 5">Tyrosinase copper-binding domain-containing protein</fullName>
    </recommendedName>
</protein>
<dbReference type="PROSITE" id="PS00497">
    <property type="entry name" value="TYROSINASE_1"/>
    <property type="match status" value="1"/>
</dbReference>
<proteinExistence type="predicted"/>
<comment type="caution">
    <text evidence="6">The sequence shown here is derived from an EMBL/GenBank/DDBJ whole genome shotgun (WGS) entry which is preliminary data.</text>
</comment>
<reference evidence="6" key="1">
    <citation type="submission" date="2013-11" db="EMBL/GenBank/DDBJ databases">
        <title>Genome sequence of the fusiform rust pathogen reveals effectors for host alternation and coevolution with pine.</title>
        <authorList>
            <consortium name="DOE Joint Genome Institute"/>
            <person name="Smith K."/>
            <person name="Pendleton A."/>
            <person name="Kubisiak T."/>
            <person name="Anderson C."/>
            <person name="Salamov A."/>
            <person name="Aerts A."/>
            <person name="Riley R."/>
            <person name="Clum A."/>
            <person name="Lindquist E."/>
            <person name="Ence D."/>
            <person name="Campbell M."/>
            <person name="Kronenberg Z."/>
            <person name="Feau N."/>
            <person name="Dhillon B."/>
            <person name="Hamelin R."/>
            <person name="Burleigh J."/>
            <person name="Smith J."/>
            <person name="Yandell M."/>
            <person name="Nelson C."/>
            <person name="Grigoriev I."/>
            <person name="Davis J."/>
        </authorList>
    </citation>
    <scope>NUCLEOTIDE SEQUENCE</scope>
    <source>
        <strain evidence="6">G11</strain>
    </source>
</reference>
<dbReference type="Gene3D" id="1.10.1280.10">
    <property type="entry name" value="Di-copper center containing domain from catechol oxidase"/>
    <property type="match status" value="1"/>
</dbReference>
<organism evidence="6 7">
    <name type="scientific">Cronartium quercuum f. sp. fusiforme G11</name>
    <dbReference type="NCBI Taxonomy" id="708437"/>
    <lineage>
        <taxon>Eukaryota</taxon>
        <taxon>Fungi</taxon>
        <taxon>Dikarya</taxon>
        <taxon>Basidiomycota</taxon>
        <taxon>Pucciniomycotina</taxon>
        <taxon>Pucciniomycetes</taxon>
        <taxon>Pucciniales</taxon>
        <taxon>Coleosporiaceae</taxon>
        <taxon>Cronartium</taxon>
    </lineage>
</organism>
<keyword evidence="2" id="KW-0186">Copper</keyword>
<evidence type="ECO:0000259" key="4">
    <source>
        <dbReference type="PROSITE" id="PS00497"/>
    </source>
</evidence>
<accession>A0A9P6NP50</accession>
<dbReference type="GO" id="GO:0046872">
    <property type="term" value="F:metal ion binding"/>
    <property type="evidence" value="ECO:0007669"/>
    <property type="project" value="UniProtKB-KW"/>
</dbReference>
<dbReference type="SUPFAM" id="SSF48056">
    <property type="entry name" value="Di-copper centre-containing domain"/>
    <property type="match status" value="1"/>
</dbReference>
<keyword evidence="1" id="KW-0479">Metal-binding</keyword>
<dbReference type="PANTHER" id="PTHR11474">
    <property type="entry name" value="TYROSINASE FAMILY MEMBER"/>
    <property type="match status" value="1"/>
</dbReference>
<dbReference type="Pfam" id="PF00264">
    <property type="entry name" value="Tyrosinase"/>
    <property type="match status" value="1"/>
</dbReference>
<dbReference type="AlphaFoldDB" id="A0A9P6NP50"/>
<feature type="domain" description="Tyrosinase copper-binding" evidence="5">
    <location>
        <begin position="240"/>
        <end position="251"/>
    </location>
</feature>
<name>A0A9P6NP50_9BASI</name>
<evidence type="ECO:0000313" key="6">
    <source>
        <dbReference type="EMBL" id="KAG0150690.1"/>
    </source>
</evidence>
<dbReference type="OrthoDB" id="6132182at2759"/>
<dbReference type="InterPro" id="IPR002227">
    <property type="entry name" value="Tyrosinase_Cu-bd"/>
</dbReference>
<keyword evidence="3" id="KW-0732">Signal</keyword>
<evidence type="ECO:0000256" key="1">
    <source>
        <dbReference type="ARBA" id="ARBA00022723"/>
    </source>
</evidence>
<feature type="domain" description="Tyrosinase copper-binding" evidence="4">
    <location>
        <begin position="98"/>
        <end position="115"/>
    </location>
</feature>
<dbReference type="GO" id="GO:0016491">
    <property type="term" value="F:oxidoreductase activity"/>
    <property type="evidence" value="ECO:0007669"/>
    <property type="project" value="InterPro"/>
</dbReference>
<dbReference type="InterPro" id="IPR008922">
    <property type="entry name" value="Di-copper_centre_dom_sf"/>
</dbReference>
<sequence length="317" mass="36211">MKSVFQKLLFLAVISFTLCRPSSSRLAKRNEKFCPNPAVRVSWYSLPAAEKKAYQDSLMCLLTAPTKMKYPGAVTRYDDLVAVHQLQSDYPNKRDTLHVTAVFLHWHRLYLLLFELLMRVECGYTGRMAYWDEKVDAGNFRNARILQEFGGIGNENGYVVDGRFGYTVVNLGPGSQNVRRYLRRDLNETASAYASQEHYDLLMSQTSAADFIRYMRLFQHLAGHVGVGGEMGDVQTAPTDPIFFKHHMYVDYLWAKWQSVDPANRMFDLRNAGYTTQTPPFKTANWQSPLTFLGLADDVPMYSSADTTGGFLCYVYE</sequence>